<evidence type="ECO:0000256" key="3">
    <source>
        <dbReference type="ARBA" id="ARBA00022801"/>
    </source>
</evidence>
<feature type="domain" description="Ubiquitin-like protease family profile" evidence="5">
    <location>
        <begin position="250"/>
        <end position="455"/>
    </location>
</feature>
<dbReference type="GO" id="GO:0006508">
    <property type="term" value="P:proteolysis"/>
    <property type="evidence" value="ECO:0007669"/>
    <property type="project" value="UniProtKB-KW"/>
</dbReference>
<dbReference type="PROSITE" id="PS50600">
    <property type="entry name" value="ULP_PROTEASE"/>
    <property type="match status" value="1"/>
</dbReference>
<dbReference type="Gene3D" id="3.40.395.10">
    <property type="entry name" value="Adenoviral Proteinase, Chain A"/>
    <property type="match status" value="1"/>
</dbReference>
<dbReference type="Pfam" id="PF02902">
    <property type="entry name" value="Peptidase_C48"/>
    <property type="match status" value="1"/>
</dbReference>
<dbReference type="GO" id="GO:0008234">
    <property type="term" value="F:cysteine-type peptidase activity"/>
    <property type="evidence" value="ECO:0007669"/>
    <property type="project" value="UniProtKB-KW"/>
</dbReference>
<reference evidence="6" key="2">
    <citation type="submission" date="2020-10" db="EMBL/GenBank/DDBJ databases">
        <authorList>
            <person name="Cooper E.A."/>
            <person name="Brenton Z.W."/>
            <person name="Flinn B.S."/>
            <person name="Jenkins J."/>
            <person name="Shu S."/>
            <person name="Flowers D."/>
            <person name="Luo F."/>
            <person name="Wang Y."/>
            <person name="Xia P."/>
            <person name="Barry K."/>
            <person name="Daum C."/>
            <person name="Lipzen A."/>
            <person name="Yoshinaga Y."/>
            <person name="Schmutz J."/>
            <person name="Saski C."/>
            <person name="Vermerris W."/>
            <person name="Kresovich S."/>
        </authorList>
    </citation>
    <scope>NUCLEOTIDE SEQUENCE</scope>
</reference>
<accession>A0A921V0S0</accession>
<dbReference type="AlphaFoldDB" id="A0A921V0S0"/>
<dbReference type="PANTHER" id="PTHR12606">
    <property type="entry name" value="SENTRIN/SUMO-SPECIFIC PROTEASE"/>
    <property type="match status" value="1"/>
</dbReference>
<keyword evidence="2" id="KW-0645">Protease</keyword>
<sequence length="508" mass="57744">MEVPMMVLRDKLNMYFGEFLPANVVDDLCKLVHENSYGKCSFCLMPTESLVLSVLQILLDAAKTADQMKEKNGAAPVVENNHAVCNDNSVPSILRDNRRSSSVKEQSNRRIVEGNFEVRKPIGDPKNDGTTVAHAQNSIASRGPSLFADDNSLRNPYLILDTPIVLHHGKFKADEFTSVPANVATMNKKGRIESPKPLPDVEVLGVSRFKDRCMQLGKLNDELYNRRNVSSMAACPTINLTGGIPEGRRFLITDEEKAYYKIICGLAYSQWSCFKAVEFSKTSVTYSSLGQSVEPRGKVDNFFVACMCRKFLEDEHPRQSKKHYFYPKVGGCLYTYNCIYDMDTVRNCFLGANSAHKLHLSDKLCFPIIIEKHWFVFIVDLKNKLFVFLDSYFSDNHNFQVRARTKLINAFKDSWHQYAEGNVDVDTFSVFYPPVSKQNNVVDCSVFALKFMELWDRNVDLRDLLDHSDIPDIRVKLGIDLFFSKGNCIDKSLVMNLYKQGVDPRVCN</sequence>
<gene>
    <name evidence="6" type="ORF">BDA96_01G206600</name>
</gene>
<evidence type="ECO:0000256" key="1">
    <source>
        <dbReference type="ARBA" id="ARBA00005234"/>
    </source>
</evidence>
<comment type="similarity">
    <text evidence="1">Belongs to the peptidase C48 family.</text>
</comment>
<dbReference type="PANTHER" id="PTHR12606:SF141">
    <property type="entry name" value="GH15225P-RELATED"/>
    <property type="match status" value="1"/>
</dbReference>
<evidence type="ECO:0000259" key="5">
    <source>
        <dbReference type="PROSITE" id="PS50600"/>
    </source>
</evidence>
<proteinExistence type="inferred from homology"/>
<protein>
    <recommendedName>
        <fullName evidence="5">Ubiquitin-like protease family profile domain-containing protein</fullName>
    </recommendedName>
</protein>
<evidence type="ECO:0000313" key="6">
    <source>
        <dbReference type="EMBL" id="KAG0548891.1"/>
    </source>
</evidence>
<organism evidence="6 7">
    <name type="scientific">Sorghum bicolor</name>
    <name type="common">Sorghum</name>
    <name type="synonym">Sorghum vulgare</name>
    <dbReference type="NCBI Taxonomy" id="4558"/>
    <lineage>
        <taxon>Eukaryota</taxon>
        <taxon>Viridiplantae</taxon>
        <taxon>Streptophyta</taxon>
        <taxon>Embryophyta</taxon>
        <taxon>Tracheophyta</taxon>
        <taxon>Spermatophyta</taxon>
        <taxon>Magnoliopsida</taxon>
        <taxon>Liliopsida</taxon>
        <taxon>Poales</taxon>
        <taxon>Poaceae</taxon>
        <taxon>PACMAD clade</taxon>
        <taxon>Panicoideae</taxon>
        <taxon>Andropogonodae</taxon>
        <taxon>Andropogoneae</taxon>
        <taxon>Sorghinae</taxon>
        <taxon>Sorghum</taxon>
    </lineage>
</organism>
<dbReference type="SUPFAM" id="SSF54001">
    <property type="entry name" value="Cysteine proteinases"/>
    <property type="match status" value="1"/>
</dbReference>
<name>A0A921V0S0_SORBI</name>
<keyword evidence="4" id="KW-0788">Thiol protease</keyword>
<evidence type="ECO:0000313" key="7">
    <source>
        <dbReference type="Proteomes" id="UP000807115"/>
    </source>
</evidence>
<keyword evidence="3" id="KW-0378">Hydrolase</keyword>
<comment type="caution">
    <text evidence="6">The sequence shown here is derived from an EMBL/GenBank/DDBJ whole genome shotgun (WGS) entry which is preliminary data.</text>
</comment>
<evidence type="ECO:0000256" key="4">
    <source>
        <dbReference type="ARBA" id="ARBA00022807"/>
    </source>
</evidence>
<dbReference type="InterPro" id="IPR003653">
    <property type="entry name" value="Peptidase_C48_C"/>
</dbReference>
<dbReference type="Proteomes" id="UP000807115">
    <property type="component" value="Chromosome 1"/>
</dbReference>
<dbReference type="InterPro" id="IPR038765">
    <property type="entry name" value="Papain-like_cys_pep_sf"/>
</dbReference>
<reference evidence="6" key="1">
    <citation type="journal article" date="2019" name="BMC Genomics">
        <title>A new reference genome for Sorghum bicolor reveals high levels of sequence similarity between sweet and grain genotypes: implications for the genetics of sugar metabolism.</title>
        <authorList>
            <person name="Cooper E.A."/>
            <person name="Brenton Z.W."/>
            <person name="Flinn B.S."/>
            <person name="Jenkins J."/>
            <person name="Shu S."/>
            <person name="Flowers D."/>
            <person name="Luo F."/>
            <person name="Wang Y."/>
            <person name="Xia P."/>
            <person name="Barry K."/>
            <person name="Daum C."/>
            <person name="Lipzen A."/>
            <person name="Yoshinaga Y."/>
            <person name="Schmutz J."/>
            <person name="Saski C."/>
            <person name="Vermerris W."/>
            <person name="Kresovich S."/>
        </authorList>
    </citation>
    <scope>NUCLEOTIDE SEQUENCE</scope>
</reference>
<evidence type="ECO:0000256" key="2">
    <source>
        <dbReference type="ARBA" id="ARBA00022670"/>
    </source>
</evidence>
<dbReference type="EMBL" id="CM027680">
    <property type="protein sequence ID" value="KAG0548891.1"/>
    <property type="molecule type" value="Genomic_DNA"/>
</dbReference>